<reference evidence="1 2" key="1">
    <citation type="submission" date="2018-04" db="EMBL/GenBank/DDBJ databases">
        <title>Genome sequencing of Gemmobacter.</title>
        <authorList>
            <person name="Yi H."/>
            <person name="Baek M.-G."/>
        </authorList>
    </citation>
    <scope>NUCLEOTIDE SEQUENCE [LARGE SCALE GENOMIC DNA]</scope>
    <source>
        <strain evidence="1 2">HYN0069</strain>
    </source>
</reference>
<gene>
    <name evidence="1" type="ORF">HYN69_09190</name>
</gene>
<dbReference type="Pfam" id="PF07920">
    <property type="entry name" value="DUF1684"/>
    <property type="match status" value="1"/>
</dbReference>
<protein>
    <submittedName>
        <fullName evidence="1">DUF1684 domain-containing protein</fullName>
    </submittedName>
</protein>
<dbReference type="EMBL" id="CP028918">
    <property type="protein sequence ID" value="AWB48661.1"/>
    <property type="molecule type" value="Genomic_DNA"/>
</dbReference>
<dbReference type="OrthoDB" id="5493262at2"/>
<dbReference type="PANTHER" id="PTHR41913">
    <property type="entry name" value="DUF1684 DOMAIN-CONTAINING PROTEIN"/>
    <property type="match status" value="1"/>
</dbReference>
<dbReference type="PANTHER" id="PTHR41913:SF1">
    <property type="entry name" value="DUF1684 DOMAIN-CONTAINING PROTEIN"/>
    <property type="match status" value="1"/>
</dbReference>
<evidence type="ECO:0000313" key="2">
    <source>
        <dbReference type="Proteomes" id="UP000244496"/>
    </source>
</evidence>
<dbReference type="KEGG" id="geh:HYN69_09190"/>
<dbReference type="RefSeq" id="WP_108435480.1">
    <property type="nucleotide sequence ID" value="NZ_CP028918.1"/>
</dbReference>
<keyword evidence="2" id="KW-1185">Reference proteome</keyword>
<name>A0A2S0ULI6_9RHOB</name>
<organism evidence="1 2">
    <name type="scientific">Paragemmobacter aquarius</name>
    <dbReference type="NCBI Taxonomy" id="2169400"/>
    <lineage>
        <taxon>Bacteria</taxon>
        <taxon>Pseudomonadati</taxon>
        <taxon>Pseudomonadota</taxon>
        <taxon>Alphaproteobacteria</taxon>
        <taxon>Rhodobacterales</taxon>
        <taxon>Paracoccaceae</taxon>
        <taxon>Paragemmobacter</taxon>
    </lineage>
</organism>
<accession>A0A2S0ULI6</accession>
<evidence type="ECO:0000313" key="1">
    <source>
        <dbReference type="EMBL" id="AWB48661.1"/>
    </source>
</evidence>
<sequence>MTPDYDAWHRQRLADLAAPDGWLNLTDRIDIGQASYSLGSNPANDLRLSAGPGYLGTLHTQGNEVTLASAGETCPFVATTGNPMLETAGLLLEIMTVDDQRSLRVRDLGKRVTAPEIPRYPATPAWRITAKWTPLATPRSVDIDMVNGATVTLQQTHRAEFTHDGQPVALTVAHHKAEGPMFVFRDKTAGETYGAGRFLYGSENPDGTITLDFNCAFNPPCAFSEHAICPLPPRENILPFRIEAGEKIPLT</sequence>
<dbReference type="AlphaFoldDB" id="A0A2S0ULI6"/>
<dbReference type="InterPro" id="IPR012467">
    <property type="entry name" value="DUF1684"/>
</dbReference>
<dbReference type="Proteomes" id="UP000244496">
    <property type="component" value="Chromosome"/>
</dbReference>
<proteinExistence type="predicted"/>